<evidence type="ECO:0000256" key="1">
    <source>
        <dbReference type="RuleBase" id="RU368012"/>
    </source>
</evidence>
<dbReference type="OrthoDB" id="5864728at2759"/>
<dbReference type="Gene3D" id="3.40.50.12760">
    <property type="match status" value="1"/>
</dbReference>
<evidence type="ECO:0000313" key="4">
    <source>
        <dbReference type="WBParaSite" id="HPBE_0001809501-mRNA-1"/>
    </source>
</evidence>
<name>A0A3P8BX44_HELPZ</name>
<gene>
    <name evidence="2" type="ORF">HPBE_LOCUS18094</name>
</gene>
<keyword evidence="1" id="KW-0539">Nucleus</keyword>
<reference evidence="4" key="2">
    <citation type="submission" date="2019-09" db="UniProtKB">
        <authorList>
            <consortium name="WormBaseParasite"/>
        </authorList>
    </citation>
    <scope>IDENTIFICATION</scope>
</reference>
<evidence type="ECO:0000313" key="3">
    <source>
        <dbReference type="Proteomes" id="UP000050761"/>
    </source>
</evidence>
<dbReference type="WBParaSite" id="HPBE_0001809501-mRNA-1">
    <property type="protein sequence ID" value="HPBE_0001809501-mRNA-1"/>
    <property type="gene ID" value="HPBE_0001809501"/>
</dbReference>
<dbReference type="PANTHER" id="PTHR16121">
    <property type="entry name" value="CAP-SPECIFIC MRNA (NUCLEOSIDE-2'-O-)-METHYLTRANSFERASE 1-RELATED"/>
    <property type="match status" value="1"/>
</dbReference>
<dbReference type="GO" id="GO:0005634">
    <property type="term" value="C:nucleus"/>
    <property type="evidence" value="ECO:0007669"/>
    <property type="project" value="UniProtKB-SubCell"/>
</dbReference>
<comment type="catalytic activity">
    <reaction evidence="1">
        <text>a 5'-end (N(7)-methyl 5'-triphosphoguanosine)-ribonucleoside in mRNA + S-adenosyl-L-methionine = a 5'-end (N(7)-methyl 5'-triphosphoguanosine)-(2'-O-methyl-ribonucleoside) in mRNA + S-adenosyl-L-homocysteine + H(+)</text>
        <dbReference type="Rhea" id="RHEA:67020"/>
        <dbReference type="Rhea" id="RHEA-COMP:17167"/>
        <dbReference type="Rhea" id="RHEA-COMP:17168"/>
        <dbReference type="ChEBI" id="CHEBI:15378"/>
        <dbReference type="ChEBI" id="CHEBI:57856"/>
        <dbReference type="ChEBI" id="CHEBI:59789"/>
        <dbReference type="ChEBI" id="CHEBI:156461"/>
        <dbReference type="ChEBI" id="CHEBI:167609"/>
        <dbReference type="EC" id="2.1.1.57"/>
    </reaction>
</comment>
<organism evidence="2">
    <name type="scientific">Heligmosomoides polygyrus</name>
    <name type="common">Parasitic roundworm</name>
    <dbReference type="NCBI Taxonomy" id="6339"/>
    <lineage>
        <taxon>Eukaryota</taxon>
        <taxon>Metazoa</taxon>
        <taxon>Ecdysozoa</taxon>
        <taxon>Nematoda</taxon>
        <taxon>Chromadorea</taxon>
        <taxon>Rhabditida</taxon>
        <taxon>Rhabditina</taxon>
        <taxon>Rhabditomorpha</taxon>
        <taxon>Strongyloidea</taxon>
        <taxon>Heligmosomidae</taxon>
        <taxon>Heligmosomoides</taxon>
    </lineage>
</organism>
<accession>A0A3P8BX44</accession>
<dbReference type="GO" id="GO:0016556">
    <property type="term" value="P:mRNA modification"/>
    <property type="evidence" value="ECO:0007669"/>
    <property type="project" value="UniProtKB-UniRule"/>
</dbReference>
<comment type="function">
    <text evidence="1">S-adenosyl-L-methionine-dependent methyltransferase that mediates RNA cap1 2'-O-ribose methylation to the 5'-cap structure of RNAs. Methylates the ribose of the first nucleotide of a m(7)GpppG-capped mRNA to produce m(7)GpppNmp (cap1).</text>
</comment>
<dbReference type="InterPro" id="IPR050851">
    <property type="entry name" value="mRNA_Cap_2O-Ribose_MeTrfase"/>
</dbReference>
<keyword evidence="3" id="KW-1185">Reference proteome</keyword>
<evidence type="ECO:0000313" key="2">
    <source>
        <dbReference type="EMBL" id="VDP10634.1"/>
    </source>
</evidence>
<keyword evidence="1" id="KW-0489">Methyltransferase</keyword>
<dbReference type="EC" id="2.1.1.57" evidence="1"/>
<dbReference type="GO" id="GO:0005737">
    <property type="term" value="C:cytoplasm"/>
    <property type="evidence" value="ECO:0007669"/>
    <property type="project" value="TreeGrafter"/>
</dbReference>
<keyword evidence="1" id="KW-0808">Transferase</keyword>
<reference evidence="2 3" key="1">
    <citation type="submission" date="2018-11" db="EMBL/GenBank/DDBJ databases">
        <authorList>
            <consortium name="Pathogen Informatics"/>
        </authorList>
    </citation>
    <scope>NUCLEOTIDE SEQUENCE [LARGE SCALE GENOMIC DNA]</scope>
</reference>
<keyword evidence="1" id="KW-0507">mRNA processing</keyword>
<dbReference type="EMBL" id="UZAH01030460">
    <property type="protein sequence ID" value="VDP10634.1"/>
    <property type="molecule type" value="Genomic_DNA"/>
</dbReference>
<comment type="subcellular location">
    <subcellularLocation>
        <location evidence="1">Nucleus</location>
    </subcellularLocation>
</comment>
<dbReference type="GO" id="GO:0004483">
    <property type="term" value="F:methyltransferase cap1 activity"/>
    <property type="evidence" value="ECO:0007669"/>
    <property type="project" value="UniProtKB-UniRule"/>
</dbReference>
<proteinExistence type="predicted"/>
<protein>
    <recommendedName>
        <fullName evidence="1">Cap-specific mRNA (nucleoside-2'-O-)-methyltransferase 1</fullName>
        <ecNumber evidence="1">2.1.1.57</ecNumber>
    </recommendedName>
    <alternativeName>
        <fullName evidence="1">Cap1 2'O-ribose methyltransferase 1</fullName>
    </alternativeName>
</protein>
<dbReference type="GO" id="GO:0006370">
    <property type="term" value="P:7-methylguanosine mRNA capping"/>
    <property type="evidence" value="ECO:0007669"/>
    <property type="project" value="UniProtKB-UniRule"/>
</dbReference>
<dbReference type="Proteomes" id="UP000050761">
    <property type="component" value="Unassembled WGS sequence"/>
</dbReference>
<keyword evidence="1" id="KW-0949">S-adenosyl-L-methionine</keyword>
<dbReference type="PANTHER" id="PTHR16121:SF0">
    <property type="entry name" value="CAP-SPECIFIC MRNA (NUCLEOSIDE-2'-O-)-METHYLTRANSFERASE 1"/>
    <property type="match status" value="1"/>
</dbReference>
<dbReference type="GO" id="GO:0032259">
    <property type="term" value="P:methylation"/>
    <property type="evidence" value="ECO:0007669"/>
    <property type="project" value="UniProtKB-KW"/>
</dbReference>
<sequence length="177" mass="20102">MRSNDSYKCRRIGSFCVVLGRGFRYIICKGLRKSYSDTVRDYLKRVNQQLDELEKAKSSNYVNSVVPLDTLLSNEAFLSGLTEHNERSAIRQTTYLQKYFTYVQNKSLIDKDQSDRSALDFKPLTINFDGQLLWERSANLSQKIDLDTIASCSTAVGTFTEEEPLDTAKPKTQATSG</sequence>
<keyword evidence="1" id="KW-0506">mRNA capping</keyword>
<dbReference type="GO" id="GO:0003676">
    <property type="term" value="F:nucleic acid binding"/>
    <property type="evidence" value="ECO:0007669"/>
    <property type="project" value="UniProtKB-UniRule"/>
</dbReference>
<dbReference type="AlphaFoldDB" id="A0A3P8BX44"/>